<dbReference type="GO" id="GO:0009117">
    <property type="term" value="P:nucleotide metabolic process"/>
    <property type="evidence" value="ECO:0007669"/>
    <property type="project" value="UniProtKB-KW"/>
</dbReference>
<comment type="similarity">
    <text evidence="2">Belongs to the ISN1 family.</text>
</comment>
<evidence type="ECO:0000256" key="7">
    <source>
        <dbReference type="ARBA" id="ARBA00022741"/>
    </source>
</evidence>
<keyword evidence="9" id="KW-0067">ATP-binding</keyword>
<dbReference type="PANTHER" id="PTHR28213">
    <property type="entry name" value="IMP-SPECIFIC 5'-NUCLEOTIDASE 1"/>
    <property type="match status" value="1"/>
</dbReference>
<evidence type="ECO:0000256" key="1">
    <source>
        <dbReference type="ARBA" id="ARBA00001946"/>
    </source>
</evidence>
<dbReference type="OrthoDB" id="185373at2759"/>
<evidence type="ECO:0000256" key="11">
    <source>
        <dbReference type="ARBA" id="ARBA00023080"/>
    </source>
</evidence>
<dbReference type="GO" id="GO:0071590">
    <property type="term" value="P:nicotinamide riboside biosynthetic process"/>
    <property type="evidence" value="ECO:0007669"/>
    <property type="project" value="TreeGrafter"/>
</dbReference>
<evidence type="ECO:0000256" key="6">
    <source>
        <dbReference type="ARBA" id="ARBA00022723"/>
    </source>
</evidence>
<keyword evidence="11" id="KW-0546">Nucleotide metabolism</keyword>
<dbReference type="AlphaFoldDB" id="A0A4P9YXE2"/>
<evidence type="ECO:0000256" key="3">
    <source>
        <dbReference type="ARBA" id="ARBA00011881"/>
    </source>
</evidence>
<evidence type="ECO:0000256" key="9">
    <source>
        <dbReference type="ARBA" id="ARBA00022840"/>
    </source>
</evidence>
<keyword evidence="14" id="KW-1185">Reference proteome</keyword>
<reference evidence="14" key="1">
    <citation type="journal article" date="2018" name="Nat. Microbiol.">
        <title>Leveraging single-cell genomics to expand the fungal tree of life.</title>
        <authorList>
            <person name="Ahrendt S.R."/>
            <person name="Quandt C.A."/>
            <person name="Ciobanu D."/>
            <person name="Clum A."/>
            <person name="Salamov A."/>
            <person name="Andreopoulos B."/>
            <person name="Cheng J.F."/>
            <person name="Woyke T."/>
            <person name="Pelin A."/>
            <person name="Henrissat B."/>
            <person name="Reynolds N.K."/>
            <person name="Benny G.L."/>
            <person name="Smith M.E."/>
            <person name="James T.Y."/>
            <person name="Grigoriev I.V."/>
        </authorList>
    </citation>
    <scope>NUCLEOTIDE SEQUENCE [LARGE SCALE GENOMIC DNA]</scope>
    <source>
        <strain evidence="14">Benny S71-1</strain>
    </source>
</reference>
<comment type="cofactor">
    <cofactor evidence="1">
        <name>Mg(2+)</name>
        <dbReference type="ChEBI" id="CHEBI:18420"/>
    </cofactor>
</comment>
<dbReference type="GO" id="GO:0005524">
    <property type="term" value="F:ATP binding"/>
    <property type="evidence" value="ECO:0007669"/>
    <property type="project" value="UniProtKB-KW"/>
</dbReference>
<evidence type="ECO:0000256" key="8">
    <source>
        <dbReference type="ARBA" id="ARBA00022801"/>
    </source>
</evidence>
<dbReference type="PANTHER" id="PTHR28213:SF1">
    <property type="entry name" value="IMP-SPECIFIC 5'-NUCLEOTIDASE 1"/>
    <property type="match status" value="1"/>
</dbReference>
<dbReference type="GO" id="GO:0008253">
    <property type="term" value="F:5'-nucleotidase activity"/>
    <property type="evidence" value="ECO:0007669"/>
    <property type="project" value="InterPro"/>
</dbReference>
<evidence type="ECO:0000256" key="4">
    <source>
        <dbReference type="ARBA" id="ARBA00012894"/>
    </source>
</evidence>
<evidence type="ECO:0000313" key="13">
    <source>
        <dbReference type="EMBL" id="RKP24746.1"/>
    </source>
</evidence>
<dbReference type="InterPro" id="IPR036412">
    <property type="entry name" value="HAD-like_sf"/>
</dbReference>
<proteinExistence type="inferred from homology"/>
<dbReference type="InterPro" id="IPR009453">
    <property type="entry name" value="ISN1"/>
</dbReference>
<feature type="non-terminal residue" evidence="13">
    <location>
        <position position="1"/>
    </location>
</feature>
<protein>
    <recommendedName>
        <fullName evidence="5">IMP-specific 5'-nucleotidase 1</fullName>
        <ecNumber evidence="4">3.1.3.99</ecNumber>
    </recommendedName>
</protein>
<comment type="subunit">
    <text evidence="3">Homotetramer.</text>
</comment>
<keyword evidence="6" id="KW-0479">Metal-binding</keyword>
<dbReference type="EMBL" id="KZ990055">
    <property type="protein sequence ID" value="RKP24746.1"/>
    <property type="molecule type" value="Genomic_DNA"/>
</dbReference>
<dbReference type="GO" id="GO:0006190">
    <property type="term" value="P:inosine salvage"/>
    <property type="evidence" value="ECO:0007669"/>
    <property type="project" value="InterPro"/>
</dbReference>
<accession>A0A4P9YXE2</accession>
<evidence type="ECO:0000256" key="12">
    <source>
        <dbReference type="ARBA" id="ARBA00047413"/>
    </source>
</evidence>
<dbReference type="Proteomes" id="UP000278143">
    <property type="component" value="Unassembled WGS sequence"/>
</dbReference>
<evidence type="ECO:0000256" key="5">
    <source>
        <dbReference type="ARBA" id="ARBA00015544"/>
    </source>
</evidence>
<evidence type="ECO:0000256" key="2">
    <source>
        <dbReference type="ARBA" id="ARBA00005307"/>
    </source>
</evidence>
<evidence type="ECO:0000313" key="14">
    <source>
        <dbReference type="Proteomes" id="UP000278143"/>
    </source>
</evidence>
<evidence type="ECO:0000256" key="10">
    <source>
        <dbReference type="ARBA" id="ARBA00022842"/>
    </source>
</evidence>
<keyword evidence="7" id="KW-0547">Nucleotide-binding</keyword>
<dbReference type="GO" id="GO:0000287">
    <property type="term" value="F:magnesium ion binding"/>
    <property type="evidence" value="ECO:0007669"/>
    <property type="project" value="InterPro"/>
</dbReference>
<name>A0A4P9YXE2_9FUNG</name>
<dbReference type="EC" id="3.1.3.99" evidence="4"/>
<comment type="catalytic activity">
    <reaction evidence="12">
        <text>IMP + H2O = inosine + phosphate</text>
        <dbReference type="Rhea" id="RHEA:27718"/>
        <dbReference type="ChEBI" id="CHEBI:15377"/>
        <dbReference type="ChEBI" id="CHEBI:17596"/>
        <dbReference type="ChEBI" id="CHEBI:43474"/>
        <dbReference type="ChEBI" id="CHEBI:58053"/>
        <dbReference type="EC" id="3.1.3.99"/>
    </reaction>
</comment>
<sequence length="360" mass="40137">RYAEIMSSVEVLIEEHRRMEAAGLREHSRLHRIVPSIGTFFTSLPLRRAFLAQDAKHSIAARRFVPPSFNDIRRILNTAQLYAIAPDLQLITFDGDMTLYADGQDFAKDSKLVCQLVSLLQHDLRVAIVTAASYGDDATGYERRLSGLLAGFEEAGLSAERLARFFVLGGECNYLFQCKANYHLQYIAEDIYRPATGIRLWSDVDINRLLDVAERNLRRCVSDMRLPARVLRKPRAVGVIADGGAGIRREQLDECTLSTQHALLKYQHSPSQDKAPLPFCAFNGGSDVWVDIGNKFIGVQLLQAYLGTTPATTLHVGDQFLSTGNDFSTRTACCTTWIVSPQETSEVLLDLNELLDQAKA</sequence>
<gene>
    <name evidence="13" type="ORF">SYNPS1DRAFT_6537</name>
</gene>
<keyword evidence="8" id="KW-0378">Hydrolase</keyword>
<dbReference type="GO" id="GO:0071592">
    <property type="term" value="P:nicotinic acid riboside biosynthetic process"/>
    <property type="evidence" value="ECO:0007669"/>
    <property type="project" value="TreeGrafter"/>
</dbReference>
<dbReference type="Pfam" id="PF06437">
    <property type="entry name" value="ISN1"/>
    <property type="match status" value="1"/>
</dbReference>
<feature type="non-terminal residue" evidence="13">
    <location>
        <position position="360"/>
    </location>
</feature>
<organism evidence="13 14">
    <name type="scientific">Syncephalis pseudoplumigaleata</name>
    <dbReference type="NCBI Taxonomy" id="1712513"/>
    <lineage>
        <taxon>Eukaryota</taxon>
        <taxon>Fungi</taxon>
        <taxon>Fungi incertae sedis</taxon>
        <taxon>Zoopagomycota</taxon>
        <taxon>Zoopagomycotina</taxon>
        <taxon>Zoopagomycetes</taxon>
        <taxon>Zoopagales</taxon>
        <taxon>Piptocephalidaceae</taxon>
        <taxon>Syncephalis</taxon>
    </lineage>
</organism>
<keyword evidence="10" id="KW-0460">Magnesium</keyword>
<dbReference type="SUPFAM" id="SSF56784">
    <property type="entry name" value="HAD-like"/>
    <property type="match status" value="1"/>
</dbReference>